<dbReference type="RefSeq" id="XP_015517611.1">
    <property type="nucleotide sequence ID" value="XM_015662125.2"/>
</dbReference>
<evidence type="ECO:0000256" key="6">
    <source>
        <dbReference type="ARBA" id="ARBA00022825"/>
    </source>
</evidence>
<comment type="domain">
    <text evidence="12">The clip domain consists of 35-55 residues which are 'knitted' together usually by 3 conserved disulfide bonds forming a clip-like compact structure.</text>
</comment>
<dbReference type="CDD" id="cd00190">
    <property type="entry name" value="Tryp_SPc"/>
    <property type="match status" value="1"/>
</dbReference>
<evidence type="ECO:0000256" key="12">
    <source>
        <dbReference type="RuleBase" id="RU366078"/>
    </source>
</evidence>
<accession>A0A6J0BS42</accession>
<dbReference type="FunFam" id="3.30.1640.30:FF:000001">
    <property type="entry name" value="Serine protease 7"/>
    <property type="match status" value="1"/>
</dbReference>
<dbReference type="PROSITE" id="PS00135">
    <property type="entry name" value="TRYPSIN_SER"/>
    <property type="match status" value="1"/>
</dbReference>
<proteinExistence type="inferred from homology"/>
<dbReference type="GO" id="GO:0006508">
    <property type="term" value="P:proteolysis"/>
    <property type="evidence" value="ECO:0007669"/>
    <property type="project" value="UniProtKB-KW"/>
</dbReference>
<dbReference type="InterPro" id="IPR018114">
    <property type="entry name" value="TRYPSIN_HIS"/>
</dbReference>
<dbReference type="PRINTS" id="PR00722">
    <property type="entry name" value="CHYMOTRYPSIN"/>
</dbReference>
<feature type="chain" id="PRO_5027139586" description="CLIP domain-containing serine protease" evidence="12">
    <location>
        <begin position="23"/>
        <end position="424"/>
    </location>
</feature>
<dbReference type="PROSITE" id="PS50240">
    <property type="entry name" value="TRYPSIN_DOM"/>
    <property type="match status" value="1"/>
</dbReference>
<comment type="similarity">
    <text evidence="10 12">Belongs to the peptidase S1 family. CLIP subfamily.</text>
</comment>
<dbReference type="Gene3D" id="3.30.1640.30">
    <property type="match status" value="1"/>
</dbReference>
<evidence type="ECO:0000256" key="1">
    <source>
        <dbReference type="ARBA" id="ARBA00004613"/>
    </source>
</evidence>
<dbReference type="InterPro" id="IPR009003">
    <property type="entry name" value="Peptidase_S1_PA"/>
</dbReference>
<reference evidence="16" key="1">
    <citation type="submission" date="2025-08" db="UniProtKB">
        <authorList>
            <consortium name="RefSeq"/>
        </authorList>
    </citation>
    <scope>IDENTIFICATION</scope>
    <source>
        <tissue evidence="16">Thorax and Abdomen</tissue>
    </source>
</reference>
<name>A0A6J0BS42_NEOLC</name>
<dbReference type="GO" id="GO:0004252">
    <property type="term" value="F:serine-type endopeptidase activity"/>
    <property type="evidence" value="ECO:0007669"/>
    <property type="project" value="UniProtKB-UniRule"/>
</dbReference>
<dbReference type="AlphaFoldDB" id="A0A6J0BS42"/>
<evidence type="ECO:0000256" key="4">
    <source>
        <dbReference type="ARBA" id="ARBA00022729"/>
    </source>
</evidence>
<dbReference type="EC" id="3.4.21.-" evidence="11"/>
<protein>
    <recommendedName>
        <fullName evidence="12">CLIP domain-containing serine protease</fullName>
        <ecNumber evidence="11">3.4.21.-</ecNumber>
    </recommendedName>
</protein>
<evidence type="ECO:0000259" key="14">
    <source>
        <dbReference type="PROSITE" id="PS51888"/>
    </source>
</evidence>
<keyword evidence="4 12" id="KW-0732">Signal</keyword>
<dbReference type="PROSITE" id="PS51888">
    <property type="entry name" value="CLIP"/>
    <property type="match status" value="1"/>
</dbReference>
<evidence type="ECO:0000259" key="13">
    <source>
        <dbReference type="PROSITE" id="PS50240"/>
    </source>
</evidence>
<evidence type="ECO:0000256" key="8">
    <source>
        <dbReference type="ARBA" id="ARBA00023157"/>
    </source>
</evidence>
<dbReference type="Pfam" id="PF00089">
    <property type="entry name" value="Trypsin"/>
    <property type="match status" value="1"/>
</dbReference>
<feature type="signal peptide" evidence="12">
    <location>
        <begin position="1"/>
        <end position="22"/>
    </location>
</feature>
<keyword evidence="7" id="KW-0865">Zymogen</keyword>
<dbReference type="InterPro" id="IPR001254">
    <property type="entry name" value="Trypsin_dom"/>
</dbReference>
<gene>
    <name evidence="16" type="primary">LOC107222669</name>
</gene>
<dbReference type="FunFam" id="2.40.10.10:FF:000015">
    <property type="entry name" value="Atrial natriuretic peptide-converting enzyme"/>
    <property type="match status" value="1"/>
</dbReference>
<dbReference type="InParanoid" id="A0A6J0BS42"/>
<keyword evidence="2 12" id="KW-0964">Secreted</keyword>
<dbReference type="SUPFAM" id="SSF50494">
    <property type="entry name" value="Trypsin-like serine proteases"/>
    <property type="match status" value="1"/>
</dbReference>
<dbReference type="Gene3D" id="2.40.10.10">
    <property type="entry name" value="Trypsin-like serine proteases"/>
    <property type="match status" value="1"/>
</dbReference>
<evidence type="ECO:0000256" key="9">
    <source>
        <dbReference type="ARBA" id="ARBA00023180"/>
    </source>
</evidence>
<dbReference type="KEGG" id="nlo:107222669"/>
<dbReference type="InterPro" id="IPR022700">
    <property type="entry name" value="CLIP"/>
</dbReference>
<dbReference type="SMART" id="SM00680">
    <property type="entry name" value="CLIP"/>
    <property type="match status" value="1"/>
</dbReference>
<organism evidence="16">
    <name type="scientific">Neodiprion lecontei</name>
    <name type="common">Redheaded pine sawfly</name>
    <dbReference type="NCBI Taxonomy" id="441921"/>
    <lineage>
        <taxon>Eukaryota</taxon>
        <taxon>Metazoa</taxon>
        <taxon>Ecdysozoa</taxon>
        <taxon>Arthropoda</taxon>
        <taxon>Hexapoda</taxon>
        <taxon>Insecta</taxon>
        <taxon>Pterygota</taxon>
        <taxon>Neoptera</taxon>
        <taxon>Endopterygota</taxon>
        <taxon>Hymenoptera</taxon>
        <taxon>Tenthredinoidea</taxon>
        <taxon>Diprionidae</taxon>
        <taxon>Diprioninae</taxon>
        <taxon>Neodiprion</taxon>
    </lineage>
</organism>
<keyword evidence="3 11" id="KW-0645">Protease</keyword>
<dbReference type="InterPro" id="IPR033116">
    <property type="entry name" value="TRYPSIN_SER"/>
</dbReference>
<evidence type="ECO:0000313" key="16">
    <source>
        <dbReference type="RefSeq" id="XP_015517611.1"/>
    </source>
</evidence>
<dbReference type="Pfam" id="PF12032">
    <property type="entry name" value="CLIP"/>
    <property type="match status" value="1"/>
</dbReference>
<keyword evidence="5 11" id="KW-0378">Hydrolase</keyword>
<dbReference type="InterPro" id="IPR001314">
    <property type="entry name" value="Peptidase_S1A"/>
</dbReference>
<dbReference type="GO" id="GO:0005576">
    <property type="term" value="C:extracellular region"/>
    <property type="evidence" value="ECO:0007669"/>
    <property type="project" value="UniProtKB-SubCell"/>
</dbReference>
<evidence type="ECO:0000256" key="11">
    <source>
        <dbReference type="RuleBase" id="RU363034"/>
    </source>
</evidence>
<evidence type="ECO:0000256" key="10">
    <source>
        <dbReference type="ARBA" id="ARBA00024195"/>
    </source>
</evidence>
<evidence type="ECO:0000256" key="7">
    <source>
        <dbReference type="ARBA" id="ARBA00023145"/>
    </source>
</evidence>
<sequence>MQRTCCVGVFTVLLLLLQSTSSQVFDVEQNTRQTGDAVQVHKRKLNHRPDRKEDRSGHRKVLFYEWSAGGDKPTKRIRHAYFDNIDCTTPSGEGGTCINIRRCQSLLDILLTQGNAAGNYLRSSVCGFEGLDPRVCCPSGSQSMTSAPLTTPMAGRQVASYGPLYPNECGLSNATYTRVVGGIPAKLGAWPWIVALGYKATRAGNPPKWLCGGTLVSSRHIITAGHCVFNRKDLYLVRLGDLDLVSDNDGANPIDIPIEKITIHPDYDPSHYTNDIAVIRMERNVPFSQNIHPICLPLEDNIRQRNFTRMFPFVAGWGAVYFNGPSSTRLLQLQIPVVSPEACAKAFEPFKSTVIDDRVLCAGFARGGKDACQGDSGGPLMFPLGRISYLIGVVSYGHKCAEPGFPGVYTRVTSFLDFIQANLV</sequence>
<dbReference type="InterPro" id="IPR038565">
    <property type="entry name" value="CLIP_sf"/>
</dbReference>
<dbReference type="PROSITE" id="PS00134">
    <property type="entry name" value="TRYPSIN_HIS"/>
    <property type="match status" value="1"/>
</dbReference>
<comment type="subcellular location">
    <subcellularLocation>
        <location evidence="1 12">Secreted</location>
    </subcellularLocation>
</comment>
<feature type="domain" description="Peptidase S1" evidence="13">
    <location>
        <begin position="179"/>
        <end position="424"/>
    </location>
</feature>
<keyword evidence="6 11" id="KW-0720">Serine protease</keyword>
<keyword evidence="9" id="KW-0325">Glycoprotein</keyword>
<dbReference type="GeneID" id="107222669"/>
<dbReference type="OrthoDB" id="425190at2759"/>
<evidence type="ECO:0000256" key="2">
    <source>
        <dbReference type="ARBA" id="ARBA00022525"/>
    </source>
</evidence>
<dbReference type="SMART" id="SM00020">
    <property type="entry name" value="Tryp_SPc"/>
    <property type="match status" value="1"/>
</dbReference>
<keyword evidence="15" id="KW-1185">Reference proteome</keyword>
<dbReference type="InterPro" id="IPR043504">
    <property type="entry name" value="Peptidase_S1_PA_chymotrypsin"/>
</dbReference>
<dbReference type="FunCoup" id="A0A6J0BS42">
    <property type="interactions" value="2"/>
</dbReference>
<dbReference type="PANTHER" id="PTHR24252">
    <property type="entry name" value="ACROSIN-RELATED"/>
    <property type="match status" value="1"/>
</dbReference>
<evidence type="ECO:0000313" key="15">
    <source>
        <dbReference type="Proteomes" id="UP000829291"/>
    </source>
</evidence>
<evidence type="ECO:0000256" key="5">
    <source>
        <dbReference type="ARBA" id="ARBA00022801"/>
    </source>
</evidence>
<dbReference type="Proteomes" id="UP000829291">
    <property type="component" value="Chromosome 4"/>
</dbReference>
<feature type="domain" description="Clip" evidence="14">
    <location>
        <begin position="86"/>
        <end position="137"/>
    </location>
</feature>
<keyword evidence="8" id="KW-1015">Disulfide bond</keyword>
<evidence type="ECO:0000256" key="3">
    <source>
        <dbReference type="ARBA" id="ARBA00022670"/>
    </source>
</evidence>
<dbReference type="PANTHER" id="PTHR24252:SF7">
    <property type="entry name" value="HYALIN"/>
    <property type="match status" value="1"/>
</dbReference>